<dbReference type="InterPro" id="IPR008271">
    <property type="entry name" value="Ser/Thr_kinase_AS"/>
</dbReference>
<evidence type="ECO:0000256" key="2">
    <source>
        <dbReference type="ARBA" id="ARBA00022801"/>
    </source>
</evidence>
<feature type="coiled-coil region" evidence="5">
    <location>
        <begin position="762"/>
        <end position="810"/>
    </location>
</feature>
<dbReference type="CDD" id="cd18808">
    <property type="entry name" value="SF1_C_Upf1"/>
    <property type="match status" value="1"/>
</dbReference>
<sequence>MASKWVDDQYRIIRKIPGGNMSTLYLCEDQYGTPIVVKLFDKCSCGKNDDLQEKIFQREVESLEKVQHTNIVEIIDKGFDDALEKFYIVLEYVNGKNFEEAFEDLCINDYYPKLELMEQVLGAVEYLHKKDIVHRDLKPSNIMFNQDNVVKIIDFGISKFIDTFYSDYTVCNYSTPQYRSPEQAEGKTITGQSDIYSLGLIFYEIFKGEKIKDKDNLDISDLPEEIKDIISKMLNKETNLRYAKISEIKRDIVYTKSQLSQDKFLSLGLTKKASTLLFQYGYIDKDELPLAAAAIEKDLSGKHYIRTKRSDMNEISYDLMGKQYICICKIDNRNSKRFTIISIRFLNGAELMDRKENAYEVPYKVKISASGNRIVSTGEIDINKLIEEIMEYEKVKNQIKADNLHVKDIASKWSEILKLQRNKMEKEKCTIRYRSFTINEKENSIEVELEKDVLEIEFSPDNMLTMTMRNSIFKVYEVGFMRECKNSKMIIDLARNINIENVADSGEISISNKMFESALNRQTRALKNVRFKEIVNPTISDIIFNPEKATSRENELISAKDCKSSFIDKSKLLSLEMALSADDLFLLQGPPGTGKTTFISELVYQILKRNPQNQILIASQSHVAVDHSLTKIKELMSEIKMIRIGIKEKFSESVINYTLDAFCQEWTASVIAKCQEAVESYKAEIGIDESLQEKNNIILEIEQLSKSIEQLTEELSVIEEEKNKIDILNDKWKFINEKIISMKKLVHIKANCILGEELANIVDTFTEDIMALNNRLEEVLEESIHLSEQKDEFERKYEKINVDIESKEKDIECWKDFLCVSSGEEYDNLKVTIKNSLKENQIKYNQFSKIEGLCKAWITRVEQGDGLLQESVADATVVGATCLGIAGLGATVDLKFDWVIVDEAGKATPPEILVPIALGKKIVLVGDHKQLPPVIDENLIKQPQGNNYNITKKDLETSLFEYLEEHLNDKCKSILDEQYRMNPIIGELISQMFYDGKLISRTSKDKKSIPLKVFDNNSLVWLSTACRNDNKEEIIRSGQYYTYRNRCEAAVIFEYLLLINDELEELKLKKEVAIIAGYRAQRDLLTSIYESKYSARFNNITIEINTVDAFQGRETDIVFYSVVRSNEEGNLGFLKDARRLNVAFSRARELLIVVGNHQAVTRKIILDGQDNPFVGIMQYIYSNREDCLVEEVK</sequence>
<dbReference type="CDD" id="cd14014">
    <property type="entry name" value="STKc_PknB_like"/>
    <property type="match status" value="1"/>
</dbReference>
<dbReference type="AlphaFoldDB" id="A0A9Y2AH27"/>
<name>A0A9Y2AH27_9FIRM</name>
<keyword evidence="1" id="KW-0547">Nucleotide-binding</keyword>
<proteinExistence type="predicted"/>
<protein>
    <submittedName>
        <fullName evidence="7">AAA domain-containing protein</fullName>
    </submittedName>
</protein>
<dbReference type="InterPro" id="IPR041677">
    <property type="entry name" value="DNA2/NAM7_AAA_11"/>
</dbReference>
<keyword evidence="4" id="KW-0067">ATP-binding</keyword>
<dbReference type="InterPro" id="IPR000719">
    <property type="entry name" value="Prot_kinase_dom"/>
</dbReference>
<evidence type="ECO:0000313" key="8">
    <source>
        <dbReference type="Proteomes" id="UP001243623"/>
    </source>
</evidence>
<evidence type="ECO:0000313" key="7">
    <source>
        <dbReference type="EMBL" id="WIW69851.1"/>
    </source>
</evidence>
<dbReference type="SMART" id="SM00220">
    <property type="entry name" value="S_TKc"/>
    <property type="match status" value="1"/>
</dbReference>
<dbReference type="GO" id="GO:0004672">
    <property type="term" value="F:protein kinase activity"/>
    <property type="evidence" value="ECO:0007669"/>
    <property type="project" value="InterPro"/>
</dbReference>
<dbReference type="InterPro" id="IPR047187">
    <property type="entry name" value="SF1_C_Upf1"/>
</dbReference>
<reference evidence="7" key="1">
    <citation type="submission" date="2023-03" db="EMBL/GenBank/DDBJ databases">
        <title>Selenobaculum gbiensis gen. nov. sp. nov., a new bacterium isolated from the gut microbiota of IBD patient.</title>
        <authorList>
            <person name="Yeo S."/>
            <person name="Park H."/>
            <person name="Huh C.S."/>
        </authorList>
    </citation>
    <scope>NUCLEOTIDE SEQUENCE</scope>
    <source>
        <strain evidence="7">ICN-92133</strain>
    </source>
</reference>
<keyword evidence="3" id="KW-0347">Helicase</keyword>
<keyword evidence="5" id="KW-0175">Coiled coil</keyword>
<dbReference type="PANTHER" id="PTHR10887">
    <property type="entry name" value="DNA2/NAM7 HELICASE FAMILY"/>
    <property type="match status" value="1"/>
</dbReference>
<keyword evidence="2" id="KW-0378">Hydrolase</keyword>
<dbReference type="InterPro" id="IPR045055">
    <property type="entry name" value="DNA2/NAM7-like"/>
</dbReference>
<evidence type="ECO:0000259" key="6">
    <source>
        <dbReference type="PROSITE" id="PS50011"/>
    </source>
</evidence>
<dbReference type="SUPFAM" id="SSF52540">
    <property type="entry name" value="P-loop containing nucleoside triphosphate hydrolases"/>
    <property type="match status" value="1"/>
</dbReference>
<dbReference type="Pfam" id="PF00069">
    <property type="entry name" value="Pkinase"/>
    <property type="match status" value="1"/>
</dbReference>
<dbReference type="SUPFAM" id="SSF56112">
    <property type="entry name" value="Protein kinase-like (PK-like)"/>
    <property type="match status" value="1"/>
</dbReference>
<dbReference type="GO" id="GO:0005524">
    <property type="term" value="F:ATP binding"/>
    <property type="evidence" value="ECO:0007669"/>
    <property type="project" value="UniProtKB-KW"/>
</dbReference>
<dbReference type="Proteomes" id="UP001243623">
    <property type="component" value="Chromosome"/>
</dbReference>
<feature type="coiled-coil region" evidence="5">
    <location>
        <begin position="687"/>
        <end position="738"/>
    </location>
</feature>
<dbReference type="FunFam" id="3.40.50.300:FF:000326">
    <property type="entry name" value="P-loop containing nucleoside triphosphate hydrolase"/>
    <property type="match status" value="1"/>
</dbReference>
<dbReference type="Gene3D" id="3.40.50.300">
    <property type="entry name" value="P-loop containing nucleotide triphosphate hydrolases"/>
    <property type="match status" value="3"/>
</dbReference>
<dbReference type="InterPro" id="IPR011009">
    <property type="entry name" value="Kinase-like_dom_sf"/>
</dbReference>
<organism evidence="7 8">
    <name type="scientific">Selenobaculum gibii</name>
    <dbReference type="NCBI Taxonomy" id="3054208"/>
    <lineage>
        <taxon>Bacteria</taxon>
        <taxon>Bacillati</taxon>
        <taxon>Bacillota</taxon>
        <taxon>Negativicutes</taxon>
        <taxon>Selenomonadales</taxon>
        <taxon>Selenomonadaceae</taxon>
        <taxon>Selenobaculum</taxon>
    </lineage>
</organism>
<dbReference type="GO" id="GO:0005694">
    <property type="term" value="C:chromosome"/>
    <property type="evidence" value="ECO:0007669"/>
    <property type="project" value="UniProtKB-ARBA"/>
</dbReference>
<dbReference type="EMBL" id="CP120678">
    <property type="protein sequence ID" value="WIW69851.1"/>
    <property type="molecule type" value="Genomic_DNA"/>
</dbReference>
<dbReference type="PROSITE" id="PS50011">
    <property type="entry name" value="PROTEIN_KINASE_DOM"/>
    <property type="match status" value="1"/>
</dbReference>
<dbReference type="InterPro" id="IPR027417">
    <property type="entry name" value="P-loop_NTPase"/>
</dbReference>
<evidence type="ECO:0000256" key="3">
    <source>
        <dbReference type="ARBA" id="ARBA00022806"/>
    </source>
</evidence>
<dbReference type="KEGG" id="sgbi:P3F81_07955"/>
<dbReference type="RefSeq" id="WP_147669832.1">
    <property type="nucleotide sequence ID" value="NZ_CP120678.1"/>
</dbReference>
<gene>
    <name evidence="7" type="ORF">P3F81_07955</name>
</gene>
<dbReference type="PROSITE" id="PS00108">
    <property type="entry name" value="PROTEIN_KINASE_ST"/>
    <property type="match status" value="1"/>
</dbReference>
<dbReference type="Gene3D" id="3.30.200.20">
    <property type="entry name" value="Phosphorylase Kinase, domain 1"/>
    <property type="match status" value="1"/>
</dbReference>
<accession>A0A9Y2AH27</accession>
<evidence type="ECO:0000256" key="4">
    <source>
        <dbReference type="ARBA" id="ARBA00022840"/>
    </source>
</evidence>
<keyword evidence="8" id="KW-1185">Reference proteome</keyword>
<feature type="domain" description="Protein kinase" evidence="6">
    <location>
        <begin position="10"/>
        <end position="265"/>
    </location>
</feature>
<dbReference type="GO" id="GO:0016787">
    <property type="term" value="F:hydrolase activity"/>
    <property type="evidence" value="ECO:0007669"/>
    <property type="project" value="UniProtKB-KW"/>
</dbReference>
<dbReference type="Pfam" id="PF13087">
    <property type="entry name" value="AAA_12"/>
    <property type="match status" value="1"/>
</dbReference>
<evidence type="ECO:0000256" key="5">
    <source>
        <dbReference type="SAM" id="Coils"/>
    </source>
</evidence>
<dbReference type="CDD" id="cd17934">
    <property type="entry name" value="DEXXQc_Upf1-like"/>
    <property type="match status" value="1"/>
</dbReference>
<evidence type="ECO:0000256" key="1">
    <source>
        <dbReference type="ARBA" id="ARBA00022741"/>
    </source>
</evidence>
<dbReference type="Pfam" id="PF13086">
    <property type="entry name" value="AAA_11"/>
    <property type="match status" value="1"/>
</dbReference>
<dbReference type="GO" id="GO:0004386">
    <property type="term" value="F:helicase activity"/>
    <property type="evidence" value="ECO:0007669"/>
    <property type="project" value="UniProtKB-KW"/>
</dbReference>
<dbReference type="PANTHER" id="PTHR10887:SF495">
    <property type="entry name" value="HELICASE SENATAXIN ISOFORM X1-RELATED"/>
    <property type="match status" value="1"/>
</dbReference>
<dbReference type="InterPro" id="IPR041679">
    <property type="entry name" value="DNA2/NAM7-like_C"/>
</dbReference>
<dbReference type="Gene3D" id="1.10.510.10">
    <property type="entry name" value="Transferase(Phosphotransferase) domain 1"/>
    <property type="match status" value="1"/>
</dbReference>